<feature type="transmembrane region" description="Helical" evidence="7">
    <location>
        <begin position="432"/>
        <end position="455"/>
    </location>
</feature>
<dbReference type="Proteomes" id="UP001223420">
    <property type="component" value="Unassembled WGS sequence"/>
</dbReference>
<dbReference type="GO" id="GO:0015293">
    <property type="term" value="F:symporter activity"/>
    <property type="evidence" value="ECO:0007669"/>
    <property type="project" value="UniProtKB-KW"/>
</dbReference>
<evidence type="ECO:0000313" key="9">
    <source>
        <dbReference type="Proteomes" id="UP001223420"/>
    </source>
</evidence>
<feature type="transmembrane region" description="Helical" evidence="7">
    <location>
        <begin position="126"/>
        <end position="150"/>
    </location>
</feature>
<feature type="transmembrane region" description="Helical" evidence="7">
    <location>
        <begin position="321"/>
        <end position="347"/>
    </location>
</feature>
<protein>
    <submittedName>
        <fullName evidence="8">NRAMP (Natural resistance-associated macrophage protein)-like metal ion transporter</fullName>
    </submittedName>
</protein>
<dbReference type="GO" id="GO:0005886">
    <property type="term" value="C:plasma membrane"/>
    <property type="evidence" value="ECO:0007669"/>
    <property type="project" value="TreeGrafter"/>
</dbReference>
<comment type="caution">
    <text evidence="8">The sequence shown here is derived from an EMBL/GenBank/DDBJ whole genome shotgun (WGS) entry which is preliminary data.</text>
</comment>
<dbReference type="InterPro" id="IPR001046">
    <property type="entry name" value="NRAMP_fam"/>
</dbReference>
<keyword evidence="5 7" id="KW-1133">Transmembrane helix</keyword>
<comment type="subcellular location">
    <subcellularLocation>
        <location evidence="1">Membrane</location>
        <topology evidence="1">Multi-pass membrane protein</topology>
    </subcellularLocation>
</comment>
<organism evidence="8 9">
    <name type="scientific">Methylobacterium brachiatum</name>
    <dbReference type="NCBI Taxonomy" id="269660"/>
    <lineage>
        <taxon>Bacteria</taxon>
        <taxon>Pseudomonadati</taxon>
        <taxon>Pseudomonadota</taxon>
        <taxon>Alphaproteobacteria</taxon>
        <taxon>Hyphomicrobiales</taxon>
        <taxon>Methylobacteriaceae</taxon>
        <taxon>Methylobacterium</taxon>
    </lineage>
</organism>
<feature type="transmembrane region" description="Helical" evidence="7">
    <location>
        <begin position="368"/>
        <end position="387"/>
    </location>
</feature>
<feature type="transmembrane region" description="Helical" evidence="7">
    <location>
        <begin position="188"/>
        <end position="210"/>
    </location>
</feature>
<evidence type="ECO:0000256" key="5">
    <source>
        <dbReference type="ARBA" id="ARBA00022989"/>
    </source>
</evidence>
<keyword evidence="4" id="KW-0769">Symport</keyword>
<keyword evidence="3 7" id="KW-0812">Transmembrane</keyword>
<feature type="transmembrane region" description="Helical" evidence="7">
    <location>
        <begin position="85"/>
        <end position="105"/>
    </location>
</feature>
<sequence length="558" mass="58244">MISHTSALDASSLPATAVLDEAHRGDIRGALGTIAEGDHAPRLGWGAHLKTLLAILGPGLIVMVGDNDAGAFGTYTQAGQNYGTALLWTLALLIPVLFVNQEMVLRLGAVTGVGHARLILERFGRFWGAFSVIDLFLLNALTLVTEFIGISLGLDYLGVPKLWGVLGAAILVIAAASTGDFRRFERFALALVAGSLLLMPVVLIVHPPVGQIARDFLVPRLPAGAKLSEVMLLIIAIVGTTVAPWQLFFQQSYVIDKRITPRFMRYEKADLCLGIVLVIVGAVAMMAFCAATFAGRPEFGNFGDAGGVAAGLERYVGPVPAVLFALALIDASIIGAAAVSLATAYAIGDVLALRHSLHRKPGEAKGFFLVYAGLIALAAGLVLTPGTPLGLLTNAVQTLAGVLLPSASVFLLLLCNDSAVLGPWVNGRAMNLFTGAVISVLVMLSLILTASVLFPDATNETVIVGVLVGGSLVALVTAGALALLRRRTRADGLAVDPAAGDLATVPRERWRMPPLDQLPPAKLSLPARVWMVVLRAYLVVAGGLVLVRIVGLALGGEG</sequence>
<evidence type="ECO:0000256" key="2">
    <source>
        <dbReference type="ARBA" id="ARBA00022448"/>
    </source>
</evidence>
<feature type="transmembrane region" description="Helical" evidence="7">
    <location>
        <begin position="270"/>
        <end position="294"/>
    </location>
</feature>
<evidence type="ECO:0000256" key="3">
    <source>
        <dbReference type="ARBA" id="ARBA00022692"/>
    </source>
</evidence>
<gene>
    <name evidence="8" type="ORF">QO001_006549</name>
</gene>
<dbReference type="GO" id="GO:0005384">
    <property type="term" value="F:manganese ion transmembrane transporter activity"/>
    <property type="evidence" value="ECO:0007669"/>
    <property type="project" value="TreeGrafter"/>
</dbReference>
<name>A0AAJ1X0R2_9HYPH</name>
<keyword evidence="2" id="KW-0813">Transport</keyword>
<keyword evidence="6 7" id="KW-0472">Membrane</keyword>
<dbReference type="EMBL" id="JAUSWL010000031">
    <property type="protein sequence ID" value="MDQ0547590.1"/>
    <property type="molecule type" value="Genomic_DNA"/>
</dbReference>
<evidence type="ECO:0000313" key="8">
    <source>
        <dbReference type="EMBL" id="MDQ0547590.1"/>
    </source>
</evidence>
<feature type="transmembrane region" description="Helical" evidence="7">
    <location>
        <begin position="461"/>
        <end position="484"/>
    </location>
</feature>
<dbReference type="GO" id="GO:0034755">
    <property type="term" value="P:iron ion transmembrane transport"/>
    <property type="evidence" value="ECO:0007669"/>
    <property type="project" value="TreeGrafter"/>
</dbReference>
<dbReference type="GO" id="GO:0015086">
    <property type="term" value="F:cadmium ion transmembrane transporter activity"/>
    <property type="evidence" value="ECO:0007669"/>
    <property type="project" value="TreeGrafter"/>
</dbReference>
<dbReference type="PANTHER" id="PTHR11706:SF33">
    <property type="entry name" value="NATURAL RESISTANCE-ASSOCIATED MACROPHAGE PROTEIN 2"/>
    <property type="match status" value="1"/>
</dbReference>
<feature type="transmembrane region" description="Helical" evidence="7">
    <location>
        <begin position="399"/>
        <end position="420"/>
    </location>
</feature>
<reference evidence="8" key="1">
    <citation type="submission" date="2023-07" db="EMBL/GenBank/DDBJ databases">
        <title>Genomic Encyclopedia of Type Strains, Phase IV (KMG-IV): sequencing the most valuable type-strain genomes for metagenomic binning, comparative biology and taxonomic classification.</title>
        <authorList>
            <person name="Goeker M."/>
        </authorList>
    </citation>
    <scope>NUCLEOTIDE SEQUENCE</scope>
    <source>
        <strain evidence="8">DSM 19569</strain>
    </source>
</reference>
<dbReference type="Pfam" id="PF01566">
    <property type="entry name" value="Nramp"/>
    <property type="match status" value="1"/>
</dbReference>
<feature type="transmembrane region" description="Helical" evidence="7">
    <location>
        <begin position="47"/>
        <end position="65"/>
    </location>
</feature>
<evidence type="ECO:0000256" key="4">
    <source>
        <dbReference type="ARBA" id="ARBA00022847"/>
    </source>
</evidence>
<dbReference type="RefSeq" id="WP_127993400.1">
    <property type="nucleotide sequence ID" value="NZ_JAJALK010000034.1"/>
</dbReference>
<dbReference type="PANTHER" id="PTHR11706">
    <property type="entry name" value="SOLUTE CARRIER PROTEIN FAMILY 11 MEMBER"/>
    <property type="match status" value="1"/>
</dbReference>
<dbReference type="AlphaFoldDB" id="A0AAJ1X0R2"/>
<evidence type="ECO:0000256" key="7">
    <source>
        <dbReference type="SAM" id="Phobius"/>
    </source>
</evidence>
<evidence type="ECO:0000256" key="1">
    <source>
        <dbReference type="ARBA" id="ARBA00004141"/>
    </source>
</evidence>
<evidence type="ECO:0000256" key="6">
    <source>
        <dbReference type="ARBA" id="ARBA00023136"/>
    </source>
</evidence>
<accession>A0AAJ1X0R2</accession>
<feature type="transmembrane region" description="Helical" evidence="7">
    <location>
        <begin position="162"/>
        <end position="181"/>
    </location>
</feature>
<proteinExistence type="predicted"/>
<feature type="transmembrane region" description="Helical" evidence="7">
    <location>
        <begin position="532"/>
        <end position="554"/>
    </location>
</feature>
<feature type="transmembrane region" description="Helical" evidence="7">
    <location>
        <begin position="230"/>
        <end position="249"/>
    </location>
</feature>